<feature type="domain" description="MYND-type" evidence="5">
    <location>
        <begin position="10"/>
        <end position="47"/>
    </location>
</feature>
<dbReference type="InterPro" id="IPR002893">
    <property type="entry name" value="Znf_MYND"/>
</dbReference>
<dbReference type="AlphaFoldDB" id="A0A317WNQ2"/>
<feature type="compositionally biased region" description="Basic and acidic residues" evidence="4">
    <location>
        <begin position="385"/>
        <end position="397"/>
    </location>
</feature>
<reference evidence="6 7" key="1">
    <citation type="submission" date="2016-12" db="EMBL/GenBank/DDBJ databases">
        <title>The genomes of Aspergillus section Nigri reveals drivers in fungal speciation.</title>
        <authorList>
            <consortium name="DOE Joint Genome Institute"/>
            <person name="Vesth T.C."/>
            <person name="Nybo J."/>
            <person name="Theobald S."/>
            <person name="Brandl J."/>
            <person name="Frisvad J.C."/>
            <person name="Nielsen K.F."/>
            <person name="Lyhne E.K."/>
            <person name="Kogle M.E."/>
            <person name="Kuo A."/>
            <person name="Riley R."/>
            <person name="Clum A."/>
            <person name="Nolan M."/>
            <person name="Lipzen A."/>
            <person name="Salamov A."/>
            <person name="Henrissat B."/>
            <person name="Wiebenga A."/>
            <person name="De Vries R.P."/>
            <person name="Grigoriev I.V."/>
            <person name="Mortensen U.H."/>
            <person name="Andersen M.R."/>
            <person name="Baker S.E."/>
        </authorList>
    </citation>
    <scope>NUCLEOTIDE SEQUENCE [LARGE SCALE GENOMIC DNA]</scope>
    <source>
        <strain evidence="6 7">CBS 115572</strain>
    </source>
</reference>
<comment type="caution">
    <text evidence="6">The sequence shown here is derived from an EMBL/GenBank/DDBJ whole genome shotgun (WGS) entry which is preliminary data.</text>
</comment>
<keyword evidence="3" id="KW-0862">Zinc</keyword>
<keyword evidence="1" id="KW-0479">Metal-binding</keyword>
<feature type="region of interest" description="Disordered" evidence="4">
    <location>
        <begin position="356"/>
        <end position="397"/>
    </location>
</feature>
<dbReference type="RefSeq" id="XP_025467882.1">
    <property type="nucleotide sequence ID" value="XM_025616236.1"/>
</dbReference>
<dbReference type="Gene3D" id="6.10.140.2220">
    <property type="match status" value="1"/>
</dbReference>
<dbReference type="OrthoDB" id="5952526at2759"/>
<dbReference type="Pfam" id="PF01753">
    <property type="entry name" value="zf-MYND"/>
    <property type="match status" value="1"/>
</dbReference>
<dbReference type="EMBL" id="MSFK01000013">
    <property type="protein sequence ID" value="PWY88099.1"/>
    <property type="molecule type" value="Genomic_DNA"/>
</dbReference>
<dbReference type="GeneID" id="37118379"/>
<dbReference type="GO" id="GO:0008270">
    <property type="term" value="F:zinc ion binding"/>
    <property type="evidence" value="ECO:0007669"/>
    <property type="project" value="UniProtKB-KW"/>
</dbReference>
<proteinExistence type="predicted"/>
<dbReference type="PROSITE" id="PS01360">
    <property type="entry name" value="ZF_MYND_1"/>
    <property type="match status" value="1"/>
</dbReference>
<keyword evidence="7" id="KW-1185">Reference proteome</keyword>
<dbReference type="STRING" id="1450535.A0A317WNQ2"/>
<protein>
    <recommendedName>
        <fullName evidence="5">MYND-type domain-containing protein</fullName>
    </recommendedName>
</protein>
<evidence type="ECO:0000313" key="6">
    <source>
        <dbReference type="EMBL" id="PWY88099.1"/>
    </source>
</evidence>
<feature type="compositionally biased region" description="Acidic residues" evidence="4">
    <location>
        <begin position="375"/>
        <end position="384"/>
    </location>
</feature>
<evidence type="ECO:0000256" key="4">
    <source>
        <dbReference type="SAM" id="MobiDB-lite"/>
    </source>
</evidence>
<evidence type="ECO:0000256" key="1">
    <source>
        <dbReference type="ARBA" id="ARBA00022723"/>
    </source>
</evidence>
<dbReference type="Proteomes" id="UP000246702">
    <property type="component" value="Unassembled WGS sequence"/>
</dbReference>
<evidence type="ECO:0000256" key="3">
    <source>
        <dbReference type="ARBA" id="ARBA00022833"/>
    </source>
</evidence>
<dbReference type="SUPFAM" id="SSF144232">
    <property type="entry name" value="HIT/MYND zinc finger-like"/>
    <property type="match status" value="1"/>
</dbReference>
<evidence type="ECO:0000259" key="5">
    <source>
        <dbReference type="PROSITE" id="PS01360"/>
    </source>
</evidence>
<keyword evidence="2" id="KW-0863">Zinc-finger</keyword>
<evidence type="ECO:0000313" key="7">
    <source>
        <dbReference type="Proteomes" id="UP000246702"/>
    </source>
</evidence>
<name>A0A317WNQ2_9EURO</name>
<gene>
    <name evidence="6" type="ORF">BO94DRAFT_595946</name>
</gene>
<sequence>MDTTPITSGCGLCGAAQCPIRCDSCQVITYCSQEHKAAHNPTHLGICLDIKSQRTNVTWTESRLPFNTKFVLHPCQKLRRFPPGRLGRRLASNGLSWQDDNEKAYVQSRLDLGQALSGVRTRESLQAQLTHVMDVLKMSDSAPRFLRILAPVLMLRLDQDQNCYSFLKWWARAKEARSKKVTTHYNDPGLWFQAINLADFFEPVDFVHDLAHTIIMTLFKIKILLGIRNLDTLASISVEEDSETFLRGAARTAIVSDRCKLMMDGSKRQEMIDVLLMQVEKLYDGVAKKNGCYWSALVSAEGSLEWKPDMKKHGFLEDMQDILGYTHDAWRETPGAIDFIRDKVQKEVQQKVQVNAGGQAQAHVQDRGQDQVEGQVDDQVEDQTQEAREQIEGHIKG</sequence>
<accession>A0A317WNQ2</accession>
<organism evidence="6 7">
    <name type="scientific">Aspergillus sclerotioniger CBS 115572</name>
    <dbReference type="NCBI Taxonomy" id="1450535"/>
    <lineage>
        <taxon>Eukaryota</taxon>
        <taxon>Fungi</taxon>
        <taxon>Dikarya</taxon>
        <taxon>Ascomycota</taxon>
        <taxon>Pezizomycotina</taxon>
        <taxon>Eurotiomycetes</taxon>
        <taxon>Eurotiomycetidae</taxon>
        <taxon>Eurotiales</taxon>
        <taxon>Aspergillaceae</taxon>
        <taxon>Aspergillus</taxon>
        <taxon>Aspergillus subgen. Circumdati</taxon>
    </lineage>
</organism>
<evidence type="ECO:0000256" key="2">
    <source>
        <dbReference type="ARBA" id="ARBA00022771"/>
    </source>
</evidence>